<dbReference type="SUPFAM" id="SSF54637">
    <property type="entry name" value="Thioesterase/thiol ester dehydrase-isomerase"/>
    <property type="match status" value="1"/>
</dbReference>
<evidence type="ECO:0000259" key="3">
    <source>
        <dbReference type="Pfam" id="PF03061"/>
    </source>
</evidence>
<dbReference type="InterPro" id="IPR003736">
    <property type="entry name" value="PAAI_dom"/>
</dbReference>
<name>A0ABT8ZQH2_9SPHN</name>
<dbReference type="Pfam" id="PF03061">
    <property type="entry name" value="4HBT"/>
    <property type="match status" value="1"/>
</dbReference>
<dbReference type="RefSeq" id="WP_304536909.1">
    <property type="nucleotide sequence ID" value="NZ_JAUQOM010000008.1"/>
</dbReference>
<comment type="caution">
    <text evidence="4">The sequence shown here is derived from an EMBL/GenBank/DDBJ whole genome shotgun (WGS) entry which is preliminary data.</text>
</comment>
<dbReference type="CDD" id="cd03443">
    <property type="entry name" value="PaaI_thioesterase"/>
    <property type="match status" value="1"/>
</dbReference>
<organism evidence="4 5">
    <name type="scientific">Sphingobium cyanobacteriorum</name>
    <dbReference type="NCBI Taxonomy" id="3063954"/>
    <lineage>
        <taxon>Bacteria</taxon>
        <taxon>Pseudomonadati</taxon>
        <taxon>Pseudomonadota</taxon>
        <taxon>Alphaproteobacteria</taxon>
        <taxon>Sphingomonadales</taxon>
        <taxon>Sphingomonadaceae</taxon>
        <taxon>Sphingobium</taxon>
    </lineage>
</organism>
<proteinExistence type="predicted"/>
<accession>A0ABT8ZQH2</accession>
<protein>
    <submittedName>
        <fullName evidence="4">PaaI family thioesterase</fullName>
        <ecNumber evidence="4">3.1.2.-</ecNumber>
    </submittedName>
</protein>
<keyword evidence="5" id="KW-1185">Reference proteome</keyword>
<evidence type="ECO:0000256" key="2">
    <source>
        <dbReference type="SAM" id="MobiDB-lite"/>
    </source>
</evidence>
<feature type="compositionally biased region" description="Basic and acidic residues" evidence="2">
    <location>
        <begin position="1"/>
        <end position="26"/>
    </location>
</feature>
<feature type="domain" description="Thioesterase" evidence="3">
    <location>
        <begin position="36"/>
        <end position="103"/>
    </location>
</feature>
<dbReference type="NCBIfam" id="TIGR00369">
    <property type="entry name" value="unchar_dom_1"/>
    <property type="match status" value="1"/>
</dbReference>
<dbReference type="GO" id="GO:0016787">
    <property type="term" value="F:hydrolase activity"/>
    <property type="evidence" value="ECO:0007669"/>
    <property type="project" value="UniProtKB-KW"/>
</dbReference>
<sequence>MENDGDIHPRRRARQGDLSRTADRGSHQWHRQHPCTILDSAMATAVASRLDENTRYTTVEFKISFIRRLEPGLTVNVVGSVLNCGRRLATAEAAIQDASGRLMAHGTTTCIIL</sequence>
<dbReference type="Proteomes" id="UP001176471">
    <property type="component" value="Unassembled WGS sequence"/>
</dbReference>
<dbReference type="Gene3D" id="3.10.129.10">
    <property type="entry name" value="Hotdog Thioesterase"/>
    <property type="match status" value="1"/>
</dbReference>
<evidence type="ECO:0000256" key="1">
    <source>
        <dbReference type="ARBA" id="ARBA00022801"/>
    </source>
</evidence>
<dbReference type="EMBL" id="JAUQOM010000008">
    <property type="protein sequence ID" value="MDO7836452.1"/>
    <property type="molecule type" value="Genomic_DNA"/>
</dbReference>
<dbReference type="InterPro" id="IPR029069">
    <property type="entry name" value="HotDog_dom_sf"/>
</dbReference>
<evidence type="ECO:0000313" key="5">
    <source>
        <dbReference type="Proteomes" id="UP001176471"/>
    </source>
</evidence>
<keyword evidence="1 4" id="KW-0378">Hydrolase</keyword>
<dbReference type="InterPro" id="IPR006683">
    <property type="entry name" value="Thioestr_dom"/>
</dbReference>
<feature type="region of interest" description="Disordered" evidence="2">
    <location>
        <begin position="1"/>
        <end position="32"/>
    </location>
</feature>
<dbReference type="EC" id="3.1.2.-" evidence="4"/>
<reference evidence="4" key="1">
    <citation type="submission" date="2023-07" db="EMBL/GenBank/DDBJ databases">
        <title>Bacterial whole genome sequence for Sphingobium sp. HBC34.</title>
        <authorList>
            <person name="Le V."/>
            <person name="Ko S.-R."/>
            <person name="Ahn C.-Y."/>
            <person name="Oh H.-M."/>
        </authorList>
    </citation>
    <scope>NUCLEOTIDE SEQUENCE</scope>
    <source>
        <strain evidence="4">HBC34</strain>
    </source>
</reference>
<evidence type="ECO:0000313" key="4">
    <source>
        <dbReference type="EMBL" id="MDO7836452.1"/>
    </source>
</evidence>
<gene>
    <name evidence="4" type="ORF">Q4610_15495</name>
</gene>